<dbReference type="EMBL" id="FRCP01000009">
    <property type="protein sequence ID" value="SHM39442.1"/>
    <property type="molecule type" value="Genomic_DNA"/>
</dbReference>
<evidence type="ECO:0000313" key="2">
    <source>
        <dbReference type="Proteomes" id="UP000184038"/>
    </source>
</evidence>
<protein>
    <submittedName>
        <fullName evidence="1">Coat F domain-containing protein</fullName>
    </submittedName>
</protein>
<keyword evidence="2" id="KW-1185">Reference proteome</keyword>
<name>A0A1M7IF83_9FIRM</name>
<organism evidence="1 2">
    <name type="scientific">Anaerosporobacter mobilis DSM 15930</name>
    <dbReference type="NCBI Taxonomy" id="1120996"/>
    <lineage>
        <taxon>Bacteria</taxon>
        <taxon>Bacillati</taxon>
        <taxon>Bacillota</taxon>
        <taxon>Clostridia</taxon>
        <taxon>Lachnospirales</taxon>
        <taxon>Lachnospiraceae</taxon>
        <taxon>Anaerosporobacter</taxon>
    </lineage>
</organism>
<gene>
    <name evidence="1" type="ORF">SAMN02746066_01830</name>
</gene>
<dbReference type="STRING" id="1120996.SAMN02746066_01830"/>
<reference evidence="1 2" key="1">
    <citation type="submission" date="2016-11" db="EMBL/GenBank/DDBJ databases">
        <authorList>
            <person name="Jaros S."/>
            <person name="Januszkiewicz K."/>
            <person name="Wedrychowicz H."/>
        </authorList>
    </citation>
    <scope>NUCLEOTIDE SEQUENCE [LARGE SCALE GENOMIC DNA]</scope>
    <source>
        <strain evidence="1 2">DSM 15930</strain>
    </source>
</reference>
<proteinExistence type="predicted"/>
<dbReference type="InterPro" id="IPR012851">
    <property type="entry name" value="Spore_coat_CotF-like"/>
</dbReference>
<dbReference type="InterPro" id="IPR012347">
    <property type="entry name" value="Ferritin-like"/>
</dbReference>
<dbReference type="RefSeq" id="WP_073286374.1">
    <property type="nucleotide sequence ID" value="NZ_FRCP01000009.1"/>
</dbReference>
<dbReference type="Gene3D" id="1.20.1260.10">
    <property type="match status" value="1"/>
</dbReference>
<sequence length="91" mass="10658">MEQSTCFGDKEMLHDALCAQKEETANYNLFANECVHKDLRDTYMNILNEEHDLQYQVFNIMHERGLYPTPAAEQEKINQAIQKYSPQATMK</sequence>
<dbReference type="Proteomes" id="UP000184038">
    <property type="component" value="Unassembled WGS sequence"/>
</dbReference>
<evidence type="ECO:0000313" key="1">
    <source>
        <dbReference type="EMBL" id="SHM39442.1"/>
    </source>
</evidence>
<dbReference type="OrthoDB" id="1685263at2"/>
<dbReference type="AlphaFoldDB" id="A0A1M7IF83"/>
<accession>A0A1M7IF83</accession>
<dbReference type="Pfam" id="PF07875">
    <property type="entry name" value="Coat_F"/>
    <property type="match status" value="1"/>
</dbReference>